<protein>
    <submittedName>
        <fullName evidence="2">Uncharacterized protein</fullName>
    </submittedName>
</protein>
<evidence type="ECO:0000313" key="3">
    <source>
        <dbReference type="Proteomes" id="UP001189429"/>
    </source>
</evidence>
<dbReference type="Proteomes" id="UP001189429">
    <property type="component" value="Unassembled WGS sequence"/>
</dbReference>
<sequence>MGYEFHAHGIISDAGEAPRQVPGRAHQHREPGEDQRTRVRHPRQGPRRPDQQPKERLSVIVPARAKLLEDAAAAQAEMEETMATRDEDKKYLANLQATCAAKGDQFESRQQLRAEEIVAIEKAIEIIRGETVKGYAEKHLPTLAQTLGGGHSLAAFRSNVQAPQAQKRVADFLRRQAGRTGSRVLSMLATRVEADPFGKVKQMMTSSPG</sequence>
<name>A0ABN9PQW3_9DINO</name>
<evidence type="ECO:0000313" key="2">
    <source>
        <dbReference type="EMBL" id="CAK0794064.1"/>
    </source>
</evidence>
<gene>
    <name evidence="2" type="ORF">PCOR1329_LOCUS4159</name>
</gene>
<keyword evidence="3" id="KW-1185">Reference proteome</keyword>
<accession>A0ABN9PQW3</accession>
<evidence type="ECO:0000256" key="1">
    <source>
        <dbReference type="SAM" id="MobiDB-lite"/>
    </source>
</evidence>
<comment type="caution">
    <text evidence="2">The sequence shown here is derived from an EMBL/GenBank/DDBJ whole genome shotgun (WGS) entry which is preliminary data.</text>
</comment>
<feature type="region of interest" description="Disordered" evidence="1">
    <location>
        <begin position="1"/>
        <end position="57"/>
    </location>
</feature>
<organism evidence="2 3">
    <name type="scientific">Prorocentrum cordatum</name>
    <dbReference type="NCBI Taxonomy" id="2364126"/>
    <lineage>
        <taxon>Eukaryota</taxon>
        <taxon>Sar</taxon>
        <taxon>Alveolata</taxon>
        <taxon>Dinophyceae</taxon>
        <taxon>Prorocentrales</taxon>
        <taxon>Prorocentraceae</taxon>
        <taxon>Prorocentrum</taxon>
    </lineage>
</organism>
<dbReference type="EMBL" id="CAUYUJ010001079">
    <property type="protein sequence ID" value="CAK0794064.1"/>
    <property type="molecule type" value="Genomic_DNA"/>
</dbReference>
<reference evidence="2" key="1">
    <citation type="submission" date="2023-10" db="EMBL/GenBank/DDBJ databases">
        <authorList>
            <person name="Chen Y."/>
            <person name="Shah S."/>
            <person name="Dougan E. K."/>
            <person name="Thang M."/>
            <person name="Chan C."/>
        </authorList>
    </citation>
    <scope>NUCLEOTIDE SEQUENCE [LARGE SCALE GENOMIC DNA]</scope>
</reference>
<feature type="compositionally biased region" description="Basic and acidic residues" evidence="1">
    <location>
        <begin position="47"/>
        <end position="57"/>
    </location>
</feature>
<feature type="compositionally biased region" description="Basic and acidic residues" evidence="1">
    <location>
        <begin position="28"/>
        <end position="37"/>
    </location>
</feature>
<proteinExistence type="predicted"/>